<dbReference type="PANTHER" id="PTHR46797:SF19">
    <property type="entry name" value="BLL2473 PROTEIN"/>
    <property type="match status" value="1"/>
</dbReference>
<dbReference type="SUPFAM" id="SSF51182">
    <property type="entry name" value="RmlC-like cupins"/>
    <property type="match status" value="1"/>
</dbReference>
<dbReference type="EMBL" id="JACRTE010000016">
    <property type="protein sequence ID" value="MBC8597182.1"/>
    <property type="molecule type" value="Genomic_DNA"/>
</dbReference>
<dbReference type="GO" id="GO:0003677">
    <property type="term" value="F:DNA binding"/>
    <property type="evidence" value="ECO:0007669"/>
    <property type="project" value="UniProtKB-KW"/>
</dbReference>
<dbReference type="GO" id="GO:0003700">
    <property type="term" value="F:DNA-binding transcription factor activity"/>
    <property type="evidence" value="ECO:0007669"/>
    <property type="project" value="TreeGrafter"/>
</dbReference>
<evidence type="ECO:0000313" key="4">
    <source>
        <dbReference type="Proteomes" id="UP000647416"/>
    </source>
</evidence>
<dbReference type="CDD" id="cd02209">
    <property type="entry name" value="cupin_XRE_C"/>
    <property type="match status" value="1"/>
</dbReference>
<dbReference type="Proteomes" id="UP000647416">
    <property type="component" value="Unassembled WGS sequence"/>
</dbReference>
<reference evidence="3" key="1">
    <citation type="submission" date="2020-08" db="EMBL/GenBank/DDBJ databases">
        <title>Genome public.</title>
        <authorList>
            <person name="Liu C."/>
            <person name="Sun Q."/>
        </authorList>
    </citation>
    <scope>NUCLEOTIDE SEQUENCE</scope>
    <source>
        <strain evidence="3">NSJ-50</strain>
    </source>
</reference>
<dbReference type="SMART" id="SM00530">
    <property type="entry name" value="HTH_XRE"/>
    <property type="match status" value="1"/>
</dbReference>
<dbReference type="Gene3D" id="1.10.260.40">
    <property type="entry name" value="lambda repressor-like DNA-binding domains"/>
    <property type="match status" value="1"/>
</dbReference>
<keyword evidence="4" id="KW-1185">Reference proteome</keyword>
<proteinExistence type="predicted"/>
<comment type="caution">
    <text evidence="3">The sequence shown here is derived from an EMBL/GenBank/DDBJ whole genome shotgun (WGS) entry which is preliminary data.</text>
</comment>
<name>A0A926FDF2_9FIRM</name>
<dbReference type="Gene3D" id="2.60.120.10">
    <property type="entry name" value="Jelly Rolls"/>
    <property type="match status" value="1"/>
</dbReference>
<keyword evidence="1" id="KW-0238">DNA-binding</keyword>
<protein>
    <submittedName>
        <fullName evidence="3">Cupin domain-containing protein</fullName>
    </submittedName>
</protein>
<dbReference type="GO" id="GO:0005829">
    <property type="term" value="C:cytosol"/>
    <property type="evidence" value="ECO:0007669"/>
    <property type="project" value="TreeGrafter"/>
</dbReference>
<dbReference type="PROSITE" id="PS50943">
    <property type="entry name" value="HTH_CROC1"/>
    <property type="match status" value="1"/>
</dbReference>
<gene>
    <name evidence="3" type="ORF">H8706_09920</name>
</gene>
<dbReference type="Pfam" id="PF07883">
    <property type="entry name" value="Cupin_2"/>
    <property type="match status" value="1"/>
</dbReference>
<dbReference type="InterPro" id="IPR011051">
    <property type="entry name" value="RmlC_Cupin_sf"/>
</dbReference>
<sequence>MSEQIKLISQRIKELREISDISITEMAEHLKLSGEDYAKYEEGVCDIPVSMLYEIASYFKVDLTEILSGEAPKLRVFQVVKKGKGLEVFRREQYKYHNLAYNFSKKQIEPFTVEVPVTPDDEPLHENSHPGQEFNYVLEGKLLIRVNGKDNILEEGDSIYFNSVYMHGMKALDGKKAKFLAIILND</sequence>
<evidence type="ECO:0000313" key="3">
    <source>
        <dbReference type="EMBL" id="MBC8597182.1"/>
    </source>
</evidence>
<dbReference type="InterPro" id="IPR001387">
    <property type="entry name" value="Cro/C1-type_HTH"/>
</dbReference>
<dbReference type="Pfam" id="PF12844">
    <property type="entry name" value="HTH_19"/>
    <property type="match status" value="1"/>
</dbReference>
<dbReference type="InterPro" id="IPR010982">
    <property type="entry name" value="Lambda_DNA-bd_dom_sf"/>
</dbReference>
<dbReference type="SUPFAM" id="SSF47413">
    <property type="entry name" value="lambda repressor-like DNA-binding domains"/>
    <property type="match status" value="1"/>
</dbReference>
<feature type="domain" description="HTH cro/C1-type" evidence="2">
    <location>
        <begin position="12"/>
        <end position="66"/>
    </location>
</feature>
<dbReference type="RefSeq" id="WP_178347475.1">
    <property type="nucleotide sequence ID" value="NZ_JACRTE010000016.1"/>
</dbReference>
<accession>A0A926FDF2</accession>
<evidence type="ECO:0000256" key="1">
    <source>
        <dbReference type="ARBA" id="ARBA00023125"/>
    </source>
</evidence>
<organism evidence="3 4">
    <name type="scientific">Qingrenia yutianensis</name>
    <dbReference type="NCBI Taxonomy" id="2763676"/>
    <lineage>
        <taxon>Bacteria</taxon>
        <taxon>Bacillati</taxon>
        <taxon>Bacillota</taxon>
        <taxon>Clostridia</taxon>
        <taxon>Eubacteriales</taxon>
        <taxon>Oscillospiraceae</taxon>
        <taxon>Qingrenia</taxon>
    </lineage>
</organism>
<dbReference type="CDD" id="cd00093">
    <property type="entry name" value="HTH_XRE"/>
    <property type="match status" value="1"/>
</dbReference>
<evidence type="ECO:0000259" key="2">
    <source>
        <dbReference type="PROSITE" id="PS50943"/>
    </source>
</evidence>
<dbReference type="InterPro" id="IPR013096">
    <property type="entry name" value="Cupin_2"/>
</dbReference>
<dbReference type="InterPro" id="IPR050807">
    <property type="entry name" value="TransReg_Diox_bact_type"/>
</dbReference>
<dbReference type="AlphaFoldDB" id="A0A926FDF2"/>
<dbReference type="InterPro" id="IPR014710">
    <property type="entry name" value="RmlC-like_jellyroll"/>
</dbReference>
<dbReference type="PANTHER" id="PTHR46797">
    <property type="entry name" value="HTH-TYPE TRANSCRIPTIONAL REGULATOR"/>
    <property type="match status" value="1"/>
</dbReference>